<dbReference type="Pfam" id="PF06719">
    <property type="entry name" value="AraC_N"/>
    <property type="match status" value="1"/>
</dbReference>
<evidence type="ECO:0000259" key="4">
    <source>
        <dbReference type="PROSITE" id="PS01124"/>
    </source>
</evidence>
<dbReference type="GO" id="GO:0043565">
    <property type="term" value="F:sequence-specific DNA binding"/>
    <property type="evidence" value="ECO:0007669"/>
    <property type="project" value="InterPro"/>
</dbReference>
<sequence>MSGSERVPSHTAPTPGAELTGLLARHATAPGLQATAVPGLHLYRAHARSQPVHTVYTPSVCLVAQGRKLVQQGSASMAYGPDDLLLVSVSLPITAQILEASSECPHLALHVDLDPALIASLALESPAAPGAGGQSGLAVTALEPGVNDAVLRLVRLLDMPQHIPALAPLILRELSYLLLVGPEGGRLRAMVQTAGQTYRISTAIERLVREFDRPLRIEHLARDVHMSVSGFHHHFKTVTSLSPLQFQKRLRLQEARRLLLNGEADVTRAGALVGYDSPSQFSREYRRLFGASPRQDVSRWYGVDPSGEFPGSASPAGSAASA</sequence>
<evidence type="ECO:0000256" key="2">
    <source>
        <dbReference type="ARBA" id="ARBA00023125"/>
    </source>
</evidence>
<proteinExistence type="predicted"/>
<evidence type="ECO:0000313" key="6">
    <source>
        <dbReference type="Proteomes" id="UP000236379"/>
    </source>
</evidence>
<dbReference type="PROSITE" id="PS01124">
    <property type="entry name" value="HTH_ARAC_FAMILY_2"/>
    <property type="match status" value="1"/>
</dbReference>
<dbReference type="Proteomes" id="UP000236379">
    <property type="component" value="Unassembled WGS sequence"/>
</dbReference>
<dbReference type="AlphaFoldDB" id="A0A2K3USC4"/>
<dbReference type="PANTHER" id="PTHR43436">
    <property type="entry name" value="ARAC-FAMILY TRANSCRIPTIONAL REGULATOR"/>
    <property type="match status" value="1"/>
</dbReference>
<keyword evidence="3" id="KW-0804">Transcription</keyword>
<evidence type="ECO:0000256" key="1">
    <source>
        <dbReference type="ARBA" id="ARBA00023015"/>
    </source>
</evidence>
<protein>
    <submittedName>
        <fullName evidence="5">AraC family transcriptional regulator CmrA</fullName>
    </submittedName>
</protein>
<dbReference type="InterPro" id="IPR018060">
    <property type="entry name" value="HTH_AraC"/>
</dbReference>
<comment type="caution">
    <text evidence="5">The sequence shown here is derived from an EMBL/GenBank/DDBJ whole genome shotgun (WGS) entry which is preliminary data.</text>
</comment>
<organism evidence="5 6">
    <name type="scientific">Deinococcus koreensis</name>
    <dbReference type="NCBI Taxonomy" id="2054903"/>
    <lineage>
        <taxon>Bacteria</taxon>
        <taxon>Thermotogati</taxon>
        <taxon>Deinococcota</taxon>
        <taxon>Deinococci</taxon>
        <taxon>Deinococcales</taxon>
        <taxon>Deinococcaceae</taxon>
        <taxon>Deinococcus</taxon>
    </lineage>
</organism>
<dbReference type="InterPro" id="IPR009057">
    <property type="entry name" value="Homeodomain-like_sf"/>
</dbReference>
<evidence type="ECO:0000256" key="3">
    <source>
        <dbReference type="ARBA" id="ARBA00023163"/>
    </source>
</evidence>
<keyword evidence="1" id="KW-0805">Transcription regulation</keyword>
<dbReference type="Gene3D" id="1.10.10.60">
    <property type="entry name" value="Homeodomain-like"/>
    <property type="match status" value="2"/>
</dbReference>
<dbReference type="SUPFAM" id="SSF46689">
    <property type="entry name" value="Homeodomain-like"/>
    <property type="match status" value="2"/>
</dbReference>
<dbReference type="Pfam" id="PF12833">
    <property type="entry name" value="HTH_18"/>
    <property type="match status" value="1"/>
</dbReference>
<dbReference type="InterPro" id="IPR009594">
    <property type="entry name" value="Tscrpt_reg_HTH_AraC_N"/>
</dbReference>
<name>A0A2K3USC4_9DEIO</name>
<feature type="domain" description="HTH araC/xylS-type" evidence="4">
    <location>
        <begin position="201"/>
        <end position="299"/>
    </location>
</feature>
<gene>
    <name evidence="5" type="ORF">CVO96_19405</name>
</gene>
<dbReference type="PROSITE" id="PS00041">
    <property type="entry name" value="HTH_ARAC_FAMILY_1"/>
    <property type="match status" value="1"/>
</dbReference>
<accession>A0A2K3USC4</accession>
<keyword evidence="6" id="KW-1185">Reference proteome</keyword>
<dbReference type="PANTHER" id="PTHR43436:SF1">
    <property type="entry name" value="TRANSCRIPTIONAL REGULATORY PROTEIN"/>
    <property type="match status" value="1"/>
</dbReference>
<dbReference type="RefSeq" id="WP_103314237.1">
    <property type="nucleotide sequence ID" value="NZ_PPPD01000004.1"/>
</dbReference>
<dbReference type="GO" id="GO:0003700">
    <property type="term" value="F:DNA-binding transcription factor activity"/>
    <property type="evidence" value="ECO:0007669"/>
    <property type="project" value="InterPro"/>
</dbReference>
<dbReference type="OrthoDB" id="34150at2"/>
<dbReference type="EMBL" id="PPPD01000004">
    <property type="protein sequence ID" value="PNY79410.1"/>
    <property type="molecule type" value="Genomic_DNA"/>
</dbReference>
<evidence type="ECO:0000313" key="5">
    <source>
        <dbReference type="EMBL" id="PNY79410.1"/>
    </source>
</evidence>
<keyword evidence="2" id="KW-0238">DNA-binding</keyword>
<dbReference type="InterPro" id="IPR018062">
    <property type="entry name" value="HTH_AraC-typ_CS"/>
</dbReference>
<dbReference type="SMART" id="SM00342">
    <property type="entry name" value="HTH_ARAC"/>
    <property type="match status" value="1"/>
</dbReference>
<reference evidence="5 6" key="1">
    <citation type="submission" date="2018-01" db="EMBL/GenBank/DDBJ databases">
        <title>Deinococcus koreensis sp. nov., a radiation-resistant bacterium isolated from river water.</title>
        <authorList>
            <person name="Choi A."/>
        </authorList>
    </citation>
    <scope>NUCLEOTIDE SEQUENCE [LARGE SCALE GENOMIC DNA]</scope>
    <source>
        <strain evidence="5 6">SJW1-2</strain>
    </source>
</reference>